<dbReference type="GO" id="GO:0016747">
    <property type="term" value="F:acyltransferase activity, transferring groups other than amino-acyl groups"/>
    <property type="evidence" value="ECO:0007669"/>
    <property type="project" value="InterPro"/>
</dbReference>
<name>A4CMM4_ROBBH</name>
<feature type="domain" description="N-acetyltransferase" evidence="1">
    <location>
        <begin position="59"/>
        <end position="220"/>
    </location>
</feature>
<keyword evidence="3" id="KW-1185">Reference proteome</keyword>
<dbReference type="InterPro" id="IPR000182">
    <property type="entry name" value="GNAT_dom"/>
</dbReference>
<dbReference type="PROSITE" id="PS51186">
    <property type="entry name" value="GNAT"/>
    <property type="match status" value="1"/>
</dbReference>
<sequence>MSGEASNTRKETGRFYKLHLIWYRIRHGMILLSIRNLLLRLKININPYWIDREGLDLSAEPRLPEPPETYRLEAVPRKQLRPLFELLRYNLDMLEDRPESPYEALGLYKGEELAAFTMMRYGQFELSGKKFLLSPGEAYLENMYTFENFRGKKLAPYLRYQCYKHLEGKGISRCYSGTQCLNTASRRFKAKLNIQHETLYLHIDLFKRFQRTYLLRRYTPSAPPAN</sequence>
<dbReference type="InterPro" id="IPR016181">
    <property type="entry name" value="Acyl_CoA_acyltransferase"/>
</dbReference>
<dbReference type="eggNOG" id="ENOG50331A4">
    <property type="taxonomic scope" value="Bacteria"/>
</dbReference>
<evidence type="ECO:0000313" key="2">
    <source>
        <dbReference type="EMBL" id="EAR14916.1"/>
    </source>
</evidence>
<dbReference type="RefSeq" id="WP_015754237.1">
    <property type="nucleotide sequence ID" value="NC_013222.1"/>
</dbReference>
<evidence type="ECO:0000259" key="1">
    <source>
        <dbReference type="PROSITE" id="PS51186"/>
    </source>
</evidence>
<dbReference type="AlphaFoldDB" id="A4CMM4"/>
<dbReference type="Gene3D" id="3.40.630.30">
    <property type="match status" value="1"/>
</dbReference>
<dbReference type="KEGG" id="rbi:RB2501_11337"/>
<dbReference type="HOGENOM" id="CLU_1293923_0_0_10"/>
<dbReference type="Proteomes" id="UP000009049">
    <property type="component" value="Chromosome"/>
</dbReference>
<reference evidence="2 3" key="1">
    <citation type="journal article" date="2009" name="J. Bacteriol.">
        <title>Complete genome sequence of Robiginitalea biformata HTCC2501.</title>
        <authorList>
            <person name="Oh H.M."/>
            <person name="Giovannoni S.J."/>
            <person name="Lee K."/>
            <person name="Ferriera S."/>
            <person name="Johnson J."/>
            <person name="Cho J.C."/>
        </authorList>
    </citation>
    <scope>NUCLEOTIDE SEQUENCE [LARGE SCALE GENOMIC DNA]</scope>
    <source>
        <strain evidence="3">ATCC BAA-864 / HTCC2501 / KCTC 12146</strain>
    </source>
</reference>
<dbReference type="SUPFAM" id="SSF55729">
    <property type="entry name" value="Acyl-CoA N-acyltransferases (Nat)"/>
    <property type="match status" value="1"/>
</dbReference>
<accession>A4CMM4</accession>
<dbReference type="EMBL" id="CP001712">
    <property type="protein sequence ID" value="EAR14916.1"/>
    <property type="molecule type" value="Genomic_DNA"/>
</dbReference>
<dbReference type="OrthoDB" id="1419559at2"/>
<proteinExistence type="predicted"/>
<protein>
    <recommendedName>
        <fullName evidence="1">N-acetyltransferase domain-containing protein</fullName>
    </recommendedName>
</protein>
<dbReference type="Pfam" id="PF00583">
    <property type="entry name" value="Acetyltransf_1"/>
    <property type="match status" value="1"/>
</dbReference>
<dbReference type="STRING" id="313596.RB2501_11337"/>
<evidence type="ECO:0000313" key="3">
    <source>
        <dbReference type="Proteomes" id="UP000009049"/>
    </source>
</evidence>
<organism evidence="2 3">
    <name type="scientific">Robiginitalea biformata (strain ATCC BAA-864 / DSM 15991 / KCTC 12146 / HTCC2501)</name>
    <dbReference type="NCBI Taxonomy" id="313596"/>
    <lineage>
        <taxon>Bacteria</taxon>
        <taxon>Pseudomonadati</taxon>
        <taxon>Bacteroidota</taxon>
        <taxon>Flavobacteriia</taxon>
        <taxon>Flavobacteriales</taxon>
        <taxon>Flavobacteriaceae</taxon>
        <taxon>Robiginitalea</taxon>
    </lineage>
</organism>
<gene>
    <name evidence="2" type="ordered locus">RB2501_11337</name>
</gene>